<evidence type="ECO:0000313" key="3">
    <source>
        <dbReference type="Proteomes" id="UP000019678"/>
    </source>
</evidence>
<dbReference type="EMBL" id="ASRX01000011">
    <property type="protein sequence ID" value="EYF07231.1"/>
    <property type="molecule type" value="Genomic_DNA"/>
</dbReference>
<reference evidence="2 3" key="1">
    <citation type="submission" date="2013-05" db="EMBL/GenBank/DDBJ databases">
        <title>Genome assembly of Chondromyces apiculatus DSM 436.</title>
        <authorList>
            <person name="Sharma G."/>
            <person name="Khatri I."/>
            <person name="Kaur C."/>
            <person name="Mayilraj S."/>
            <person name="Subramanian S."/>
        </authorList>
    </citation>
    <scope>NUCLEOTIDE SEQUENCE [LARGE SCALE GENOMIC DNA]</scope>
    <source>
        <strain evidence="2 3">DSM 436</strain>
    </source>
</reference>
<feature type="region of interest" description="Disordered" evidence="1">
    <location>
        <begin position="284"/>
        <end position="308"/>
    </location>
</feature>
<accession>A0A017TF50</accession>
<feature type="region of interest" description="Disordered" evidence="1">
    <location>
        <begin position="26"/>
        <end position="63"/>
    </location>
</feature>
<feature type="compositionally biased region" description="Low complexity" evidence="1">
    <location>
        <begin position="26"/>
        <end position="36"/>
    </location>
</feature>
<organism evidence="2 3">
    <name type="scientific">Chondromyces apiculatus DSM 436</name>
    <dbReference type="NCBI Taxonomy" id="1192034"/>
    <lineage>
        <taxon>Bacteria</taxon>
        <taxon>Pseudomonadati</taxon>
        <taxon>Myxococcota</taxon>
        <taxon>Polyangia</taxon>
        <taxon>Polyangiales</taxon>
        <taxon>Polyangiaceae</taxon>
        <taxon>Chondromyces</taxon>
    </lineage>
</organism>
<dbReference type="Proteomes" id="UP000019678">
    <property type="component" value="Unassembled WGS sequence"/>
</dbReference>
<feature type="compositionally biased region" description="Polar residues" evidence="1">
    <location>
        <begin position="284"/>
        <end position="297"/>
    </location>
</feature>
<evidence type="ECO:0008006" key="4">
    <source>
        <dbReference type="Google" id="ProtNLM"/>
    </source>
</evidence>
<dbReference type="STRING" id="1192034.CAP_0710"/>
<evidence type="ECO:0000256" key="1">
    <source>
        <dbReference type="SAM" id="MobiDB-lite"/>
    </source>
</evidence>
<protein>
    <recommendedName>
        <fullName evidence="4">DUF4397 domain-containing protein</fullName>
    </recommendedName>
</protein>
<sequence>MMGAAVSALVLAGAAGCDDGSYLAPGETTTSTTSSTGGAGGAGGEGGAGGAGEGGGVVEPPGPPALTVVNGVNDREAIRLCFVPYPGDGVGVLPWPSGAAGLAFGKGVVIGADEGVVTPGVDVQVHVVAGDLGATVGRDCAEILALAGEDQAVVQVAALPVVPGAVFEAERSLVLVPAGCLGGAGQTDPAEVLACGSAYTEDNPTVSLVAAPMSRLTRPDRVSFQVVHASVAMPKVDVRLASGPADLSGFLLAPGLTFGAAEPFPPTTTLTVTDLDTTAQIRTHTPGQTSNATSSVPLSEVRDRSGLGPEVLDNGGAAVLVAVGAAPGLPDGPFWHALNYVLIRADP</sequence>
<comment type="caution">
    <text evidence="2">The sequence shown here is derived from an EMBL/GenBank/DDBJ whole genome shotgun (WGS) entry which is preliminary data.</text>
</comment>
<dbReference type="AlphaFoldDB" id="A0A017TF50"/>
<feature type="compositionally biased region" description="Gly residues" evidence="1">
    <location>
        <begin position="37"/>
        <end position="57"/>
    </location>
</feature>
<proteinExistence type="predicted"/>
<evidence type="ECO:0000313" key="2">
    <source>
        <dbReference type="EMBL" id="EYF07231.1"/>
    </source>
</evidence>
<keyword evidence="3" id="KW-1185">Reference proteome</keyword>
<name>A0A017TF50_9BACT</name>
<gene>
    <name evidence="2" type="ORF">CAP_0710</name>
</gene>